<sequence>MGTIKTQCSCGMLWLSETLGGYDTICDHDGKICSAVNYQDGQFKIIQPEECKRHKRDIMEEFKGALQQVKDHMDGKIQLKSAEALLDELRQEQHL</sequence>
<protein>
    <submittedName>
        <fullName evidence="1">Uncharacterized protein</fullName>
    </submittedName>
</protein>
<dbReference type="EMBL" id="CACRTD010000037">
    <property type="protein sequence ID" value="VYT32466.1"/>
    <property type="molecule type" value="Genomic_DNA"/>
</dbReference>
<gene>
    <name evidence="1" type="ORF">BOLFYP28_02484</name>
</gene>
<dbReference type="RefSeq" id="WP_008777647.1">
    <property type="nucleotide sequence ID" value="NZ_CACRTD010000037.1"/>
</dbReference>
<evidence type="ECO:0000313" key="1">
    <source>
        <dbReference type="EMBL" id="VYT32466.1"/>
    </source>
</evidence>
<accession>A0A6N2VZ73</accession>
<organism evidence="1">
    <name type="scientific">Bacteroides ovatus</name>
    <dbReference type="NCBI Taxonomy" id="28116"/>
    <lineage>
        <taxon>Bacteria</taxon>
        <taxon>Pseudomonadati</taxon>
        <taxon>Bacteroidota</taxon>
        <taxon>Bacteroidia</taxon>
        <taxon>Bacteroidales</taxon>
        <taxon>Bacteroidaceae</taxon>
        <taxon>Bacteroides</taxon>
    </lineage>
</organism>
<dbReference type="AlphaFoldDB" id="A0A6N2VZ73"/>
<proteinExistence type="predicted"/>
<name>A0A6N2VZ73_BACOV</name>
<reference evidence="1" key="1">
    <citation type="submission" date="2019-11" db="EMBL/GenBank/DDBJ databases">
        <authorList>
            <person name="Feng L."/>
        </authorList>
    </citation>
    <scope>NUCLEOTIDE SEQUENCE</scope>
    <source>
        <strain evidence="1">BovatusLFYP28</strain>
    </source>
</reference>